<dbReference type="PANTHER" id="PTHR24166">
    <property type="entry name" value="ROLLING PEBBLES, ISOFORM B"/>
    <property type="match status" value="1"/>
</dbReference>
<feature type="region of interest" description="Disordered" evidence="4">
    <location>
        <begin position="456"/>
        <end position="476"/>
    </location>
</feature>
<dbReference type="InterPro" id="IPR002110">
    <property type="entry name" value="Ankyrin_rpt"/>
</dbReference>
<accession>A0AAE1G779</accession>
<protein>
    <submittedName>
        <fullName evidence="5">Uncharacterized protein</fullName>
    </submittedName>
</protein>
<evidence type="ECO:0000313" key="6">
    <source>
        <dbReference type="Proteomes" id="UP001286313"/>
    </source>
</evidence>
<feature type="region of interest" description="Disordered" evidence="4">
    <location>
        <begin position="501"/>
        <end position="540"/>
    </location>
</feature>
<dbReference type="Proteomes" id="UP001286313">
    <property type="component" value="Unassembled WGS sequence"/>
</dbReference>
<keyword evidence="6" id="KW-1185">Reference proteome</keyword>
<reference evidence="5" key="1">
    <citation type="submission" date="2023-10" db="EMBL/GenBank/DDBJ databases">
        <title>Genome assemblies of two species of porcelain crab, Petrolisthes cinctipes and Petrolisthes manimaculis (Anomura: Porcellanidae).</title>
        <authorList>
            <person name="Angst P."/>
        </authorList>
    </citation>
    <scope>NUCLEOTIDE SEQUENCE</scope>
    <source>
        <strain evidence="5">PB745_01</strain>
        <tissue evidence="5">Gill</tissue>
    </source>
</reference>
<dbReference type="SMART" id="SM00248">
    <property type="entry name" value="ANK"/>
    <property type="match status" value="5"/>
</dbReference>
<dbReference type="InterPro" id="IPR050889">
    <property type="entry name" value="Dendritic_Spine_Reg/Scaffold"/>
</dbReference>
<dbReference type="Gene3D" id="3.30.460.90">
    <property type="match status" value="1"/>
</dbReference>
<feature type="repeat" description="ANK" evidence="3">
    <location>
        <begin position="353"/>
        <end position="386"/>
    </location>
</feature>
<dbReference type="PANTHER" id="PTHR24166:SF48">
    <property type="entry name" value="PROTEIN VAPYRIN"/>
    <property type="match status" value="1"/>
</dbReference>
<feature type="repeat" description="ANK" evidence="3">
    <location>
        <begin position="611"/>
        <end position="643"/>
    </location>
</feature>
<dbReference type="AlphaFoldDB" id="A0AAE1G779"/>
<organism evidence="5 6">
    <name type="scientific">Petrolisthes cinctipes</name>
    <name type="common">Flat porcelain crab</name>
    <dbReference type="NCBI Taxonomy" id="88211"/>
    <lineage>
        <taxon>Eukaryota</taxon>
        <taxon>Metazoa</taxon>
        <taxon>Ecdysozoa</taxon>
        <taxon>Arthropoda</taxon>
        <taxon>Crustacea</taxon>
        <taxon>Multicrustacea</taxon>
        <taxon>Malacostraca</taxon>
        <taxon>Eumalacostraca</taxon>
        <taxon>Eucarida</taxon>
        <taxon>Decapoda</taxon>
        <taxon>Pleocyemata</taxon>
        <taxon>Anomura</taxon>
        <taxon>Galatheoidea</taxon>
        <taxon>Porcellanidae</taxon>
        <taxon>Petrolisthes</taxon>
    </lineage>
</organism>
<dbReference type="Pfam" id="PF12796">
    <property type="entry name" value="Ank_2"/>
    <property type="match status" value="1"/>
</dbReference>
<feature type="compositionally biased region" description="Basic and acidic residues" evidence="4">
    <location>
        <begin position="464"/>
        <end position="476"/>
    </location>
</feature>
<dbReference type="PROSITE" id="PS50088">
    <property type="entry name" value="ANK_REPEAT"/>
    <property type="match status" value="2"/>
</dbReference>
<dbReference type="PROSITE" id="PS50297">
    <property type="entry name" value="ANK_REP_REGION"/>
    <property type="match status" value="1"/>
</dbReference>
<dbReference type="InterPro" id="IPR036770">
    <property type="entry name" value="Ankyrin_rpt-contain_sf"/>
</dbReference>
<evidence type="ECO:0000313" key="5">
    <source>
        <dbReference type="EMBL" id="KAK3886601.1"/>
    </source>
</evidence>
<dbReference type="SUPFAM" id="SSF48403">
    <property type="entry name" value="Ankyrin repeat"/>
    <property type="match status" value="2"/>
</dbReference>
<gene>
    <name evidence="5" type="ORF">Pcinc_009249</name>
</gene>
<evidence type="ECO:0000256" key="4">
    <source>
        <dbReference type="SAM" id="MobiDB-lite"/>
    </source>
</evidence>
<comment type="caution">
    <text evidence="5">The sequence shown here is derived from an EMBL/GenBank/DDBJ whole genome shotgun (WGS) entry which is preliminary data.</text>
</comment>
<evidence type="ECO:0000256" key="3">
    <source>
        <dbReference type="PROSITE-ProRule" id="PRU00023"/>
    </source>
</evidence>
<proteinExistence type="predicted"/>
<feature type="compositionally biased region" description="Basic and acidic residues" evidence="4">
    <location>
        <begin position="501"/>
        <end position="523"/>
    </location>
</feature>
<sequence length="1102" mass="123374">MIQKVQNTVGAELRKNRGASFCKICSVFLTHHKKIQPLLKLLLLEELNNMNFIVPTHHKKIQPLLKLRLLEELNHLNFIVPKETVEALVRIGACKLALTHDGQTPADLARSRGHLEVANRLAIQPFDLTLNQKINLFGQLLKTISSAERQKTTGGDQGEVERRLEVVQNVTRLVTMGAPLEPVGGYTVYPLHLAITSNCIDIVPQLLSVGAPLTSTTGRLGILRQAWLSPDVTTSIAIIVTRVIVNRMEYEKSIVSSKNKEGTKKTSRLMEGISYLLKELKGERPWEALWPSFHENNSGTSAASDYPVDAIDLDNGKEYLTPLLVEACQLGATLTASFLVWSGASYDSSCIRSGQTALHAAFDAGQLETASTLVRHLGANIYLHDSQGRLPLTLCPSEYAKTLQEHALDHDYRVLDFLVCKAKSVKEKERLIHMVLLLALLYTSNMLASKEVAYGEPKKNRKSNKPDHEMIMDHSKDLRHDKETVCDSWLRKLLPYLTKKRDSNNHDYKQDDEKQSEGKEDYQGKIGNDNDQNNDDDDNDEGLFVTLLEKLSQLALQENNITEMSLESNELLDTTLHTGFQVACENSLYTMIHLILTVGGVGINDVLEKVSRSTALHVAASHGHLGMCNFLMKHGASKSSLDRARRTPAHLAFMFGHSDAGDLLVTGVEAERDMANSCPRELLDSFKIYMKFYELDAKLRVKPQEENDANGLIRAHLRHFKQKWCGKIDMAVRALHVNFTKGEAKEIKEALATELKRLLEELGEKNPLFASNLHILGSSADNLRLFAPDEFDCNVVLKNISGFPDGGFHVTLEQLPDNIALAKGYTTSLCVTPAKEELEDLIDSEKFVNMFFEAVSACVTSFQPFDHRLSLVLPGIRKTQVGANVSFAWQGSEFPLLLIDVDIVPVANIPWPAELERPPMTPSTIDSVQIASMGDGNWRCSFAAVENLIFRELPDTKRMVLLACKLLIVSLRSESWATRDVKEQFTYWDGRRFKIPAPAGFILKSAFLKEMEEIQNDSLWESTRLMERMKSVFRRMCIVDDISVITESNNSGKANQSDIINTQPSENTKFFCGKVRAYFGGECEKASVGISAPEILRFLESW</sequence>
<evidence type="ECO:0000256" key="1">
    <source>
        <dbReference type="ARBA" id="ARBA00022737"/>
    </source>
</evidence>
<keyword evidence="2 3" id="KW-0040">ANK repeat</keyword>
<name>A0AAE1G779_PETCI</name>
<dbReference type="Pfam" id="PF00023">
    <property type="entry name" value="Ank"/>
    <property type="match status" value="1"/>
</dbReference>
<keyword evidence="1" id="KW-0677">Repeat</keyword>
<dbReference type="EMBL" id="JAWQEG010000685">
    <property type="protein sequence ID" value="KAK3886601.1"/>
    <property type="molecule type" value="Genomic_DNA"/>
</dbReference>
<evidence type="ECO:0000256" key="2">
    <source>
        <dbReference type="ARBA" id="ARBA00023043"/>
    </source>
</evidence>
<dbReference type="Gene3D" id="1.25.40.20">
    <property type="entry name" value="Ankyrin repeat-containing domain"/>
    <property type="match status" value="3"/>
</dbReference>